<comment type="caution">
    <text evidence="2">The sequence shown here is derived from an EMBL/GenBank/DDBJ whole genome shotgun (WGS) entry which is preliminary data.</text>
</comment>
<feature type="region of interest" description="Disordered" evidence="1">
    <location>
        <begin position="56"/>
        <end position="169"/>
    </location>
</feature>
<dbReference type="Proteomes" id="UP000664940">
    <property type="component" value="Unassembled WGS sequence"/>
</dbReference>
<proteinExistence type="predicted"/>
<gene>
    <name evidence="2" type="ORF">HJG60_011780</name>
</gene>
<dbReference type="AlphaFoldDB" id="A0A833ZNL4"/>
<evidence type="ECO:0000256" key="1">
    <source>
        <dbReference type="SAM" id="MobiDB-lite"/>
    </source>
</evidence>
<dbReference type="EMBL" id="JABVXQ010000008">
    <property type="protein sequence ID" value="KAF6094670.1"/>
    <property type="molecule type" value="Genomic_DNA"/>
</dbReference>
<name>A0A833ZNL4_9CHIR</name>
<evidence type="ECO:0000313" key="3">
    <source>
        <dbReference type="Proteomes" id="UP000664940"/>
    </source>
</evidence>
<sequence>MALLRGGENVPLSGWICPRLHSPLPLGIHRSRRPLPAPGLSLHRSLCPATSFSLKSLASPSSHLPSPQGQVRSLLAPHQAGGTPPPPSQEVPTLGVRAQAWGRVTQEPPGQGTCSQGEGDGATQRPHASHICPRPPSLPGAHHSRHLLSPEASQRPPDPSTCCPRAPTP</sequence>
<reference evidence="2 3" key="1">
    <citation type="journal article" date="2020" name="Nature">
        <title>Six reference-quality genomes reveal evolution of bat adaptations.</title>
        <authorList>
            <person name="Jebb D."/>
            <person name="Huang Z."/>
            <person name="Pippel M."/>
            <person name="Hughes G.M."/>
            <person name="Lavrichenko K."/>
            <person name="Devanna P."/>
            <person name="Winkler S."/>
            <person name="Jermiin L.S."/>
            <person name="Skirmuntt E.C."/>
            <person name="Katzourakis A."/>
            <person name="Burkitt-Gray L."/>
            <person name="Ray D.A."/>
            <person name="Sullivan K.A.M."/>
            <person name="Roscito J.G."/>
            <person name="Kirilenko B.M."/>
            <person name="Davalos L.M."/>
            <person name="Corthals A.P."/>
            <person name="Power M.L."/>
            <person name="Jones G."/>
            <person name="Ransome R.D."/>
            <person name="Dechmann D.K.N."/>
            <person name="Locatelli A.G."/>
            <person name="Puechmaille S.J."/>
            <person name="Fedrigo O."/>
            <person name="Jarvis E.D."/>
            <person name="Hiller M."/>
            <person name="Vernes S.C."/>
            <person name="Myers E.W."/>
            <person name="Teeling E.C."/>
        </authorList>
    </citation>
    <scope>NUCLEOTIDE SEQUENCE [LARGE SCALE GENOMIC DNA]</scope>
    <source>
        <strain evidence="2">Bat1K_MPI-CBG_1</strain>
    </source>
</reference>
<feature type="compositionally biased region" description="Low complexity" evidence="1">
    <location>
        <begin position="56"/>
        <end position="67"/>
    </location>
</feature>
<protein>
    <submittedName>
        <fullName evidence="2">Uncharacterized protein</fullName>
    </submittedName>
</protein>
<evidence type="ECO:0000313" key="2">
    <source>
        <dbReference type="EMBL" id="KAF6094670.1"/>
    </source>
</evidence>
<accession>A0A833ZNL4</accession>
<organism evidence="2 3">
    <name type="scientific">Phyllostomus discolor</name>
    <name type="common">pale spear-nosed bat</name>
    <dbReference type="NCBI Taxonomy" id="89673"/>
    <lineage>
        <taxon>Eukaryota</taxon>
        <taxon>Metazoa</taxon>
        <taxon>Chordata</taxon>
        <taxon>Craniata</taxon>
        <taxon>Vertebrata</taxon>
        <taxon>Euteleostomi</taxon>
        <taxon>Mammalia</taxon>
        <taxon>Eutheria</taxon>
        <taxon>Laurasiatheria</taxon>
        <taxon>Chiroptera</taxon>
        <taxon>Yangochiroptera</taxon>
        <taxon>Phyllostomidae</taxon>
        <taxon>Phyllostominae</taxon>
        <taxon>Phyllostomus</taxon>
    </lineage>
</organism>